<dbReference type="Proteomes" id="UP000325291">
    <property type="component" value="Unassembled WGS sequence"/>
</dbReference>
<evidence type="ECO:0000256" key="1">
    <source>
        <dbReference type="SAM" id="SignalP"/>
    </source>
</evidence>
<feature type="signal peptide" evidence="1">
    <location>
        <begin position="1"/>
        <end position="20"/>
    </location>
</feature>
<protein>
    <recommendedName>
        <fullName evidence="4">Porin family protein</fullName>
    </recommendedName>
</protein>
<comment type="caution">
    <text evidence="2">The sequence shown here is derived from an EMBL/GenBank/DDBJ whole genome shotgun (WGS) entry which is preliminary data.</text>
</comment>
<dbReference type="RefSeq" id="WP_111363544.1">
    <property type="nucleotide sequence ID" value="NZ_VINQ01000002.1"/>
</dbReference>
<accession>A0A5A9ZUE0</accession>
<keyword evidence="1" id="KW-0732">Signal</keyword>
<organism evidence="2 3">
    <name type="scientific">Aquicoccus porphyridii</name>
    <dbReference type="NCBI Taxonomy" id="1852029"/>
    <lineage>
        <taxon>Bacteria</taxon>
        <taxon>Pseudomonadati</taxon>
        <taxon>Pseudomonadota</taxon>
        <taxon>Alphaproteobacteria</taxon>
        <taxon>Rhodobacterales</taxon>
        <taxon>Paracoccaceae</taxon>
        <taxon>Aquicoccus</taxon>
    </lineage>
</organism>
<evidence type="ECO:0000313" key="3">
    <source>
        <dbReference type="Proteomes" id="UP000325291"/>
    </source>
</evidence>
<proteinExistence type="predicted"/>
<sequence length="109" mass="11000">MKRIALASGLALALSAPALQADPAFGLGVSYVFGGGTSDVAIGARAFSDDTPHEGVVSLGLDYKLGSQSLRPNIGAAYLDDDVYGDVSLGYDFGTKGVDFGVGLGGWGN</sequence>
<evidence type="ECO:0000313" key="2">
    <source>
        <dbReference type="EMBL" id="KAA0920345.1"/>
    </source>
</evidence>
<dbReference type="EMBL" id="VINQ01000002">
    <property type="protein sequence ID" value="KAA0920345.1"/>
    <property type="molecule type" value="Genomic_DNA"/>
</dbReference>
<dbReference type="AlphaFoldDB" id="A0A5A9ZUE0"/>
<reference evidence="2 3" key="1">
    <citation type="submission" date="2019-07" db="EMBL/GenBank/DDBJ databases">
        <title>Aquicoccus porphyridii gen. nov., sp. nov., isolated from a small marine red alga, Porphyridium marinum.</title>
        <authorList>
            <person name="Liu L."/>
        </authorList>
    </citation>
    <scope>NUCLEOTIDE SEQUENCE [LARGE SCALE GENOMIC DNA]</scope>
    <source>
        <strain evidence="2 3">L1 8-17</strain>
    </source>
</reference>
<gene>
    <name evidence="2" type="ORF">FLO80_04335</name>
</gene>
<name>A0A5A9ZUE0_9RHOB</name>
<feature type="chain" id="PRO_5023136851" description="Porin family protein" evidence="1">
    <location>
        <begin position="21"/>
        <end position="109"/>
    </location>
</feature>
<keyword evidence="3" id="KW-1185">Reference proteome</keyword>
<evidence type="ECO:0008006" key="4">
    <source>
        <dbReference type="Google" id="ProtNLM"/>
    </source>
</evidence>